<sequence length="572" mass="62493">MRFFRRPPNMPDIAPDEIFLDSSNLPGHNAIQFEGRVVQALSNRTIIAVGLVFCLVVIVFAVRAFSLEVVQGAAYADISRNNTLDSTIVFATRGLILDRHGTKLAWNEARDGDPADLASGGTSGTEYAQRNYIERPGLAHVLGFIQYPKADSKGNWWREEFIGKSGVELAFNDTLKGENGSSMVETDARRTIQRENIVTPPQPGKDLTLSIDADIQSQFYRILSEAARAQQYQGGAGIIMDVHTGEIIAITSFPEYDNRAFNEGNTAAVQAALSNPRTPMLDRAISGVYAPGSIMKLIFAAAALNEGIISPEKKILSKGALVLPNPFDPSKPSIFRDWTEHGWVNMREAIAVSSDEYFYTIGGGFGDQAGLGIERIDNYARMFGIGSTTGIALQGEAAGIIPTPEWKAKVFPNDPWRIGDTYNSSIGQYGFQITALQALRFTAAIANGGKLLTPTLVASSTPEWTSVDIPDEYLQIVREGMRLAVTSNRRDATLNLYRVPGITVSGKSGTAQLGVRNEWVNSWNVGFWPSDKPRYAFAVVFEKAPAIGTVGAGHGMRPFFEWLVATHPEYLE</sequence>
<keyword evidence="9" id="KW-0961">Cell wall biogenesis/degradation</keyword>
<dbReference type="GO" id="GO:0071972">
    <property type="term" value="F:peptidoglycan L,D-transpeptidase activity"/>
    <property type="evidence" value="ECO:0007669"/>
    <property type="project" value="TreeGrafter"/>
</dbReference>
<dbReference type="Gene3D" id="3.90.1310.10">
    <property type="entry name" value="Penicillin-binding protein 2a (Domain 2)"/>
    <property type="match status" value="1"/>
</dbReference>
<dbReference type="InterPro" id="IPR050515">
    <property type="entry name" value="Beta-lactam/transpept"/>
</dbReference>
<dbReference type="AlphaFoldDB" id="A0A1F6CIL4"/>
<keyword evidence="5" id="KW-0133">Cell shape</keyword>
<dbReference type="EMBL" id="MFKW01000086">
    <property type="protein sequence ID" value="OGG48702.1"/>
    <property type="molecule type" value="Genomic_DNA"/>
</dbReference>
<evidence type="ECO:0000256" key="4">
    <source>
        <dbReference type="ARBA" id="ARBA00022692"/>
    </source>
</evidence>
<dbReference type="GO" id="GO:0008658">
    <property type="term" value="F:penicillin binding"/>
    <property type="evidence" value="ECO:0007669"/>
    <property type="project" value="InterPro"/>
</dbReference>
<dbReference type="GO" id="GO:0005886">
    <property type="term" value="C:plasma membrane"/>
    <property type="evidence" value="ECO:0007669"/>
    <property type="project" value="UniProtKB-SubCell"/>
</dbReference>
<evidence type="ECO:0000256" key="9">
    <source>
        <dbReference type="ARBA" id="ARBA00023316"/>
    </source>
</evidence>
<feature type="transmembrane region" description="Helical" evidence="10">
    <location>
        <begin position="46"/>
        <end position="65"/>
    </location>
</feature>
<keyword evidence="4 10" id="KW-0812">Transmembrane</keyword>
<dbReference type="PANTHER" id="PTHR30627">
    <property type="entry name" value="PEPTIDOGLYCAN D,D-TRANSPEPTIDASE"/>
    <property type="match status" value="1"/>
</dbReference>
<dbReference type="InterPro" id="IPR036138">
    <property type="entry name" value="PBP_dimer_sf"/>
</dbReference>
<dbReference type="Gene3D" id="3.40.710.10">
    <property type="entry name" value="DD-peptidase/beta-lactamase superfamily"/>
    <property type="match status" value="1"/>
</dbReference>
<reference evidence="13 14" key="1">
    <citation type="journal article" date="2016" name="Nat. Commun.">
        <title>Thousands of microbial genomes shed light on interconnected biogeochemical processes in an aquifer system.</title>
        <authorList>
            <person name="Anantharaman K."/>
            <person name="Brown C.T."/>
            <person name="Hug L.A."/>
            <person name="Sharon I."/>
            <person name="Castelle C.J."/>
            <person name="Probst A.J."/>
            <person name="Thomas B.C."/>
            <person name="Singh A."/>
            <person name="Wilkins M.J."/>
            <person name="Karaoz U."/>
            <person name="Brodie E.L."/>
            <person name="Williams K.H."/>
            <person name="Hubbard S.S."/>
            <person name="Banfield J.F."/>
        </authorList>
    </citation>
    <scope>NUCLEOTIDE SEQUENCE [LARGE SCALE GENOMIC DNA]</scope>
</reference>
<dbReference type="InterPro" id="IPR012338">
    <property type="entry name" value="Beta-lactam/transpept-like"/>
</dbReference>
<evidence type="ECO:0000259" key="12">
    <source>
        <dbReference type="Pfam" id="PF03717"/>
    </source>
</evidence>
<feature type="domain" description="Penicillin-binding protein transpeptidase" evidence="11">
    <location>
        <begin position="236"/>
        <end position="545"/>
    </location>
</feature>
<dbReference type="Pfam" id="PF00905">
    <property type="entry name" value="Transpeptidase"/>
    <property type="match status" value="1"/>
</dbReference>
<dbReference type="Pfam" id="PF03717">
    <property type="entry name" value="PBP_dimer"/>
    <property type="match status" value="1"/>
</dbReference>
<gene>
    <name evidence="13" type="ORF">A2704_03065</name>
</gene>
<evidence type="ECO:0000256" key="6">
    <source>
        <dbReference type="ARBA" id="ARBA00022984"/>
    </source>
</evidence>
<dbReference type="SUPFAM" id="SSF56519">
    <property type="entry name" value="Penicillin binding protein dimerisation domain"/>
    <property type="match status" value="1"/>
</dbReference>
<dbReference type="Proteomes" id="UP000176445">
    <property type="component" value="Unassembled WGS sequence"/>
</dbReference>
<evidence type="ECO:0000259" key="11">
    <source>
        <dbReference type="Pfam" id="PF00905"/>
    </source>
</evidence>
<keyword evidence="8 10" id="KW-0472">Membrane</keyword>
<evidence type="ECO:0008006" key="15">
    <source>
        <dbReference type="Google" id="ProtNLM"/>
    </source>
</evidence>
<dbReference type="InterPro" id="IPR005311">
    <property type="entry name" value="PBP_dimer"/>
</dbReference>
<evidence type="ECO:0000256" key="8">
    <source>
        <dbReference type="ARBA" id="ARBA00023136"/>
    </source>
</evidence>
<accession>A0A1F6CIL4</accession>
<organism evidence="13 14">
    <name type="scientific">Candidatus Kaiserbacteria bacterium RIFCSPHIGHO2_01_FULL_54_36b</name>
    <dbReference type="NCBI Taxonomy" id="1798483"/>
    <lineage>
        <taxon>Bacteria</taxon>
        <taxon>Candidatus Kaiseribacteriota</taxon>
    </lineage>
</organism>
<comment type="caution">
    <text evidence="13">The sequence shown here is derived from an EMBL/GenBank/DDBJ whole genome shotgun (WGS) entry which is preliminary data.</text>
</comment>
<dbReference type="GO" id="GO:0071555">
    <property type="term" value="P:cell wall organization"/>
    <property type="evidence" value="ECO:0007669"/>
    <property type="project" value="UniProtKB-KW"/>
</dbReference>
<feature type="domain" description="Penicillin-binding protein dimerisation" evidence="12">
    <location>
        <begin position="125"/>
        <end position="194"/>
    </location>
</feature>
<dbReference type="InterPro" id="IPR001460">
    <property type="entry name" value="PCN-bd_Tpept"/>
</dbReference>
<keyword evidence="7 10" id="KW-1133">Transmembrane helix</keyword>
<protein>
    <recommendedName>
        <fullName evidence="15">Penicillin-binding protein transpeptidase domain-containing protein</fullName>
    </recommendedName>
</protein>
<evidence type="ECO:0000256" key="10">
    <source>
        <dbReference type="SAM" id="Phobius"/>
    </source>
</evidence>
<name>A0A1F6CIL4_9BACT</name>
<comment type="subcellular location">
    <subcellularLocation>
        <location evidence="2">Cell membrane</location>
    </subcellularLocation>
    <subcellularLocation>
        <location evidence="1">Membrane</location>
        <topology evidence="1">Single-pass membrane protein</topology>
    </subcellularLocation>
</comment>
<evidence type="ECO:0000256" key="1">
    <source>
        <dbReference type="ARBA" id="ARBA00004167"/>
    </source>
</evidence>
<keyword evidence="3" id="KW-1003">Cell membrane</keyword>
<keyword evidence="6" id="KW-0573">Peptidoglycan synthesis</keyword>
<evidence type="ECO:0000313" key="13">
    <source>
        <dbReference type="EMBL" id="OGG48702.1"/>
    </source>
</evidence>
<evidence type="ECO:0000256" key="2">
    <source>
        <dbReference type="ARBA" id="ARBA00004236"/>
    </source>
</evidence>
<evidence type="ECO:0000313" key="14">
    <source>
        <dbReference type="Proteomes" id="UP000176445"/>
    </source>
</evidence>
<dbReference type="GO" id="GO:0008360">
    <property type="term" value="P:regulation of cell shape"/>
    <property type="evidence" value="ECO:0007669"/>
    <property type="project" value="UniProtKB-KW"/>
</dbReference>
<dbReference type="GO" id="GO:0009252">
    <property type="term" value="P:peptidoglycan biosynthetic process"/>
    <property type="evidence" value="ECO:0007669"/>
    <property type="project" value="UniProtKB-KW"/>
</dbReference>
<proteinExistence type="predicted"/>
<dbReference type="SUPFAM" id="SSF56601">
    <property type="entry name" value="beta-lactamase/transpeptidase-like"/>
    <property type="match status" value="1"/>
</dbReference>
<evidence type="ECO:0000256" key="5">
    <source>
        <dbReference type="ARBA" id="ARBA00022960"/>
    </source>
</evidence>
<dbReference type="PANTHER" id="PTHR30627:SF2">
    <property type="entry name" value="PEPTIDOGLYCAN D,D-TRANSPEPTIDASE MRDA"/>
    <property type="match status" value="1"/>
</dbReference>
<evidence type="ECO:0000256" key="3">
    <source>
        <dbReference type="ARBA" id="ARBA00022475"/>
    </source>
</evidence>
<evidence type="ECO:0000256" key="7">
    <source>
        <dbReference type="ARBA" id="ARBA00022989"/>
    </source>
</evidence>